<reference evidence="1" key="2">
    <citation type="journal article" date="2020" name="Nat. Commun.">
        <title>Large-scale genome sequencing of mycorrhizal fungi provides insights into the early evolution of symbiotic traits.</title>
        <authorList>
            <person name="Miyauchi S."/>
            <person name="Kiss E."/>
            <person name="Kuo A."/>
            <person name="Drula E."/>
            <person name="Kohler A."/>
            <person name="Sanchez-Garcia M."/>
            <person name="Morin E."/>
            <person name="Andreopoulos B."/>
            <person name="Barry K.W."/>
            <person name="Bonito G."/>
            <person name="Buee M."/>
            <person name="Carver A."/>
            <person name="Chen C."/>
            <person name="Cichocki N."/>
            <person name="Clum A."/>
            <person name="Culley D."/>
            <person name="Crous P.W."/>
            <person name="Fauchery L."/>
            <person name="Girlanda M."/>
            <person name="Hayes R.D."/>
            <person name="Keri Z."/>
            <person name="LaButti K."/>
            <person name="Lipzen A."/>
            <person name="Lombard V."/>
            <person name="Magnuson J."/>
            <person name="Maillard F."/>
            <person name="Murat C."/>
            <person name="Nolan M."/>
            <person name="Ohm R.A."/>
            <person name="Pangilinan J."/>
            <person name="Pereira M.F."/>
            <person name="Perotto S."/>
            <person name="Peter M."/>
            <person name="Pfister S."/>
            <person name="Riley R."/>
            <person name="Sitrit Y."/>
            <person name="Stielow J.B."/>
            <person name="Szollosi G."/>
            <person name="Zifcakova L."/>
            <person name="Stursova M."/>
            <person name="Spatafora J.W."/>
            <person name="Tedersoo L."/>
            <person name="Vaario L.M."/>
            <person name="Yamada A."/>
            <person name="Yan M."/>
            <person name="Wang P."/>
            <person name="Xu J."/>
            <person name="Bruns T."/>
            <person name="Baldrian P."/>
            <person name="Vilgalys R."/>
            <person name="Dunand C."/>
            <person name="Henrissat B."/>
            <person name="Grigoriev I.V."/>
            <person name="Hibbett D."/>
            <person name="Nagy L.G."/>
            <person name="Martin F.M."/>
        </authorList>
    </citation>
    <scope>NUCLEOTIDE SEQUENCE</scope>
    <source>
        <strain evidence="1">BED1</strain>
    </source>
</reference>
<protein>
    <submittedName>
        <fullName evidence="1">Uncharacterized protein</fullName>
    </submittedName>
</protein>
<organism evidence="1 2">
    <name type="scientific">Boletus edulis BED1</name>
    <dbReference type="NCBI Taxonomy" id="1328754"/>
    <lineage>
        <taxon>Eukaryota</taxon>
        <taxon>Fungi</taxon>
        <taxon>Dikarya</taxon>
        <taxon>Basidiomycota</taxon>
        <taxon>Agaricomycotina</taxon>
        <taxon>Agaricomycetes</taxon>
        <taxon>Agaricomycetidae</taxon>
        <taxon>Boletales</taxon>
        <taxon>Boletineae</taxon>
        <taxon>Boletaceae</taxon>
        <taxon>Boletoideae</taxon>
        <taxon>Boletus</taxon>
    </lineage>
</organism>
<comment type="caution">
    <text evidence="1">The sequence shown here is derived from an EMBL/GenBank/DDBJ whole genome shotgun (WGS) entry which is preliminary data.</text>
</comment>
<proteinExistence type="predicted"/>
<sequence length="123" mass="13718">MIRGSMSHSPTVKDVQIPSSWHSTGMMKSSEDACCGAQVLLPQRRASSPLGLNDQSRVGSRARAAYIVLLRPWNHNHDVDLLIMLYVNLDVCDQLTQRLVLKNRLSTFRSTSNVTTIASKPRL</sequence>
<evidence type="ECO:0000313" key="2">
    <source>
        <dbReference type="Proteomes" id="UP001194468"/>
    </source>
</evidence>
<dbReference type="EMBL" id="WHUW01000001">
    <property type="protein sequence ID" value="KAF8452751.1"/>
    <property type="molecule type" value="Genomic_DNA"/>
</dbReference>
<evidence type="ECO:0000313" key="1">
    <source>
        <dbReference type="EMBL" id="KAF8452751.1"/>
    </source>
</evidence>
<gene>
    <name evidence="1" type="ORF">L210DRAFT_3755752</name>
</gene>
<keyword evidence="2" id="KW-1185">Reference proteome</keyword>
<name>A0AAD4GMI1_BOLED</name>
<accession>A0AAD4GMI1</accession>
<reference evidence="1" key="1">
    <citation type="submission" date="2019-10" db="EMBL/GenBank/DDBJ databases">
        <authorList>
            <consortium name="DOE Joint Genome Institute"/>
            <person name="Kuo A."/>
            <person name="Miyauchi S."/>
            <person name="Kiss E."/>
            <person name="Drula E."/>
            <person name="Kohler A."/>
            <person name="Sanchez-Garcia M."/>
            <person name="Andreopoulos B."/>
            <person name="Barry K.W."/>
            <person name="Bonito G."/>
            <person name="Buee M."/>
            <person name="Carver A."/>
            <person name="Chen C."/>
            <person name="Cichocki N."/>
            <person name="Clum A."/>
            <person name="Culley D."/>
            <person name="Crous P.W."/>
            <person name="Fauchery L."/>
            <person name="Girlanda M."/>
            <person name="Hayes R."/>
            <person name="Keri Z."/>
            <person name="LaButti K."/>
            <person name="Lipzen A."/>
            <person name="Lombard V."/>
            <person name="Magnuson J."/>
            <person name="Maillard F."/>
            <person name="Morin E."/>
            <person name="Murat C."/>
            <person name="Nolan M."/>
            <person name="Ohm R."/>
            <person name="Pangilinan J."/>
            <person name="Pereira M."/>
            <person name="Perotto S."/>
            <person name="Peter M."/>
            <person name="Riley R."/>
            <person name="Sitrit Y."/>
            <person name="Stielow B."/>
            <person name="Szollosi G."/>
            <person name="Zifcakova L."/>
            <person name="Stursova M."/>
            <person name="Spatafora J.W."/>
            <person name="Tedersoo L."/>
            <person name="Vaario L.-M."/>
            <person name="Yamada A."/>
            <person name="Yan M."/>
            <person name="Wang P."/>
            <person name="Xu J."/>
            <person name="Bruns T."/>
            <person name="Baldrian P."/>
            <person name="Vilgalys R."/>
            <person name="Henrissat B."/>
            <person name="Grigoriev I.V."/>
            <person name="Hibbett D."/>
            <person name="Nagy L.G."/>
            <person name="Martin F.M."/>
        </authorList>
    </citation>
    <scope>NUCLEOTIDE SEQUENCE</scope>
    <source>
        <strain evidence="1">BED1</strain>
    </source>
</reference>
<dbReference type="Proteomes" id="UP001194468">
    <property type="component" value="Unassembled WGS sequence"/>
</dbReference>
<dbReference type="AlphaFoldDB" id="A0AAD4GMI1"/>